<gene>
    <name evidence="12" type="ORF">BBA_02778</name>
</gene>
<evidence type="ECO:0000256" key="1">
    <source>
        <dbReference type="ARBA" id="ARBA00004394"/>
    </source>
</evidence>
<evidence type="ECO:0000313" key="12">
    <source>
        <dbReference type="EMBL" id="EJP67882.1"/>
    </source>
</evidence>
<dbReference type="GO" id="GO:0015031">
    <property type="term" value="P:protein transport"/>
    <property type="evidence" value="ECO:0007669"/>
    <property type="project" value="UniProtKB-KW"/>
</dbReference>
<evidence type="ECO:0000256" key="9">
    <source>
        <dbReference type="SAM" id="MobiDB-lite"/>
    </source>
</evidence>
<dbReference type="STRING" id="655819.J4UR13"/>
<protein>
    <submittedName>
        <fullName evidence="12">SNARE domain-containing protein</fullName>
    </submittedName>
</protein>
<dbReference type="HOGENOM" id="CLU_672658_0_0_1"/>
<feature type="domain" description="T-SNARE coiled-coil homology" evidence="11">
    <location>
        <begin position="319"/>
        <end position="381"/>
    </location>
</feature>
<dbReference type="AlphaFoldDB" id="J4UR13"/>
<dbReference type="GeneID" id="19885790"/>
<evidence type="ECO:0000256" key="2">
    <source>
        <dbReference type="ARBA" id="ARBA00022448"/>
    </source>
</evidence>
<organism evidence="12 13">
    <name type="scientific">Beauveria bassiana (strain ARSEF 2860)</name>
    <name type="common">White muscardine disease fungus</name>
    <name type="synonym">Tritirachium shiotae</name>
    <dbReference type="NCBI Taxonomy" id="655819"/>
    <lineage>
        <taxon>Eukaryota</taxon>
        <taxon>Fungi</taxon>
        <taxon>Dikarya</taxon>
        <taxon>Ascomycota</taxon>
        <taxon>Pezizomycotina</taxon>
        <taxon>Sordariomycetes</taxon>
        <taxon>Hypocreomycetidae</taxon>
        <taxon>Hypocreales</taxon>
        <taxon>Cordycipitaceae</taxon>
        <taxon>Beauveria</taxon>
    </lineage>
</organism>
<dbReference type="EMBL" id="JH725155">
    <property type="protein sequence ID" value="EJP67882.1"/>
    <property type="molecule type" value="Genomic_DNA"/>
</dbReference>
<name>J4UR13_BEAB2</name>
<keyword evidence="13" id="KW-1185">Reference proteome</keyword>
<keyword evidence="4" id="KW-0653">Protein transport</keyword>
<evidence type="ECO:0000259" key="11">
    <source>
        <dbReference type="PROSITE" id="PS50192"/>
    </source>
</evidence>
<evidence type="ECO:0000256" key="6">
    <source>
        <dbReference type="ARBA" id="ARBA00023034"/>
    </source>
</evidence>
<evidence type="ECO:0000256" key="7">
    <source>
        <dbReference type="ARBA" id="ARBA00023136"/>
    </source>
</evidence>
<evidence type="ECO:0000313" key="13">
    <source>
        <dbReference type="Proteomes" id="UP000002762"/>
    </source>
</evidence>
<keyword evidence="7 10" id="KW-0472">Membrane</keyword>
<feature type="compositionally biased region" description="Gly residues" evidence="9">
    <location>
        <begin position="290"/>
        <end position="300"/>
    </location>
</feature>
<dbReference type="PANTHER" id="PTHR12791">
    <property type="entry name" value="GOLGI SNARE BET1-RELATED"/>
    <property type="match status" value="1"/>
</dbReference>
<dbReference type="InterPro" id="IPR000727">
    <property type="entry name" value="T_SNARE_dom"/>
</dbReference>
<feature type="compositionally biased region" description="Polar residues" evidence="9">
    <location>
        <begin position="271"/>
        <end position="283"/>
    </location>
</feature>
<dbReference type="SUPFAM" id="SSF58038">
    <property type="entry name" value="SNARE fusion complex"/>
    <property type="match status" value="1"/>
</dbReference>
<keyword evidence="2" id="KW-0813">Transport</keyword>
<feature type="transmembrane region" description="Helical" evidence="10">
    <location>
        <begin position="387"/>
        <end position="408"/>
    </location>
</feature>
<dbReference type="OrthoDB" id="6499973at2759"/>
<keyword evidence="5 10" id="KW-1133">Transmembrane helix</keyword>
<comment type="subcellular location">
    <subcellularLocation>
        <location evidence="8">Endomembrane system</location>
        <topology evidence="8">Single-pass type IV membrane protein</topology>
    </subcellularLocation>
    <subcellularLocation>
        <location evidence="1">Golgi apparatus membrane</location>
    </subcellularLocation>
</comment>
<evidence type="ECO:0000256" key="5">
    <source>
        <dbReference type="ARBA" id="ARBA00022989"/>
    </source>
</evidence>
<keyword evidence="6" id="KW-0333">Golgi apparatus</keyword>
<reference evidence="12 13" key="1">
    <citation type="journal article" date="2012" name="Sci. Rep.">
        <title>Genomic perspectives on the evolution of fungal entomopathogenicity in Beauveria bassiana.</title>
        <authorList>
            <person name="Xiao G."/>
            <person name="Ying S.H."/>
            <person name="Zheng P."/>
            <person name="Wang Z.L."/>
            <person name="Zhang S."/>
            <person name="Xie X.Q."/>
            <person name="Shang Y."/>
            <person name="St Leger R.J."/>
            <person name="Zhao G.P."/>
            <person name="Wang C."/>
            <person name="Feng M.G."/>
        </authorList>
    </citation>
    <scope>NUCLEOTIDE SEQUENCE [LARGE SCALE GENOMIC DNA]</scope>
    <source>
        <strain evidence="12 13">ARSEF 2860</strain>
    </source>
</reference>
<dbReference type="InterPro" id="IPR039899">
    <property type="entry name" value="BET1_SNARE"/>
</dbReference>
<dbReference type="Gene3D" id="1.20.5.110">
    <property type="match status" value="1"/>
</dbReference>
<dbReference type="CDD" id="cd15853">
    <property type="entry name" value="SNARE_Bet1"/>
    <property type="match status" value="1"/>
</dbReference>
<dbReference type="PROSITE" id="PS50192">
    <property type="entry name" value="T_SNARE"/>
    <property type="match status" value="1"/>
</dbReference>
<dbReference type="GO" id="GO:0000139">
    <property type="term" value="C:Golgi membrane"/>
    <property type="evidence" value="ECO:0007669"/>
    <property type="project" value="UniProtKB-SubCell"/>
</dbReference>
<evidence type="ECO:0000256" key="8">
    <source>
        <dbReference type="ARBA" id="ARBA00046280"/>
    </source>
</evidence>
<sequence length="409" mass="45132">MASSLYESEYIPWRVPWDKQPRRDNGKDSSKCNSQRLLRVASLSSGLGKGTWGITIIRIDYKAPQQQLINALACVNDAVQRDLGARWSYSHRRDGILLDGIVPPEAWPIKLLEAGAVRPADELFARYSLELLSRYDGLNEACPDTVRSKFQDWIVRMQGNPQGGDMRYVFGIILDADTIQQLHSIWCQRSRVAAAQTRVQVRVLDAAPGDECNGVYKVYLRGANGLVNFSRFGGLHQRDSRSALFEGYSGGDSSRRGGSPAGGYGYHSSSNTGSPSPYNSYSAYGNPNIGPGGGGGGPPGGYRSATPNQKGQYSDAVLNELESQNDAQVAGILGKVRTLKDMTVAIGDEIRDSSALAEKMNDTFDQTRLRLRGTMNRMLLMAQRSGIPWKVWLLFFLAVILIFTYVWLF</sequence>
<feature type="region of interest" description="Disordered" evidence="9">
    <location>
        <begin position="246"/>
        <end position="309"/>
    </location>
</feature>
<evidence type="ECO:0000256" key="3">
    <source>
        <dbReference type="ARBA" id="ARBA00022692"/>
    </source>
</evidence>
<proteinExistence type="predicted"/>
<evidence type="ECO:0000256" key="10">
    <source>
        <dbReference type="SAM" id="Phobius"/>
    </source>
</evidence>
<dbReference type="RefSeq" id="XP_008596097.1">
    <property type="nucleotide sequence ID" value="XM_008597875.1"/>
</dbReference>
<dbReference type="Proteomes" id="UP000002762">
    <property type="component" value="Unassembled WGS sequence"/>
</dbReference>
<keyword evidence="3 10" id="KW-0812">Transmembrane</keyword>
<dbReference type="InParanoid" id="J4UR13"/>
<accession>J4UR13</accession>
<evidence type="ECO:0000256" key="4">
    <source>
        <dbReference type="ARBA" id="ARBA00022927"/>
    </source>
</evidence>
<dbReference type="FunFam" id="1.20.5.110:FF:000057">
    <property type="entry name" value="SNARE complex subunit (Bet1), putative"/>
    <property type="match status" value="1"/>
</dbReference>